<name>A0A1H2Y498_9RHOB</name>
<proteinExistence type="predicted"/>
<feature type="signal peptide" evidence="1">
    <location>
        <begin position="1"/>
        <end position="20"/>
    </location>
</feature>
<feature type="chain" id="PRO_5010296332" evidence="1">
    <location>
        <begin position="21"/>
        <end position="520"/>
    </location>
</feature>
<keyword evidence="3" id="KW-1185">Reference proteome</keyword>
<evidence type="ECO:0000313" key="3">
    <source>
        <dbReference type="Proteomes" id="UP000183400"/>
    </source>
</evidence>
<keyword evidence="1" id="KW-0732">Signal</keyword>
<dbReference type="PROSITE" id="PS51257">
    <property type="entry name" value="PROKAR_LIPOPROTEIN"/>
    <property type="match status" value="1"/>
</dbReference>
<dbReference type="AlphaFoldDB" id="A0A1H2Y498"/>
<reference evidence="3" key="1">
    <citation type="submission" date="2016-10" db="EMBL/GenBank/DDBJ databases">
        <authorList>
            <person name="Varghese N."/>
            <person name="Submissions S."/>
        </authorList>
    </citation>
    <scope>NUCLEOTIDE SEQUENCE [LARGE SCALE GENOMIC DNA]</scope>
    <source>
        <strain evidence="3">DSM 27839</strain>
    </source>
</reference>
<protein>
    <submittedName>
        <fullName evidence="2">Uncharacterized protein</fullName>
    </submittedName>
</protein>
<evidence type="ECO:0000313" key="2">
    <source>
        <dbReference type="EMBL" id="SDW99957.1"/>
    </source>
</evidence>
<evidence type="ECO:0000256" key="1">
    <source>
        <dbReference type="SAM" id="SignalP"/>
    </source>
</evidence>
<accession>A0A1H2Y498</accession>
<organism evidence="2 3">
    <name type="scientific">Ruegeria halocynthiae</name>
    <dbReference type="NCBI Taxonomy" id="985054"/>
    <lineage>
        <taxon>Bacteria</taxon>
        <taxon>Pseudomonadati</taxon>
        <taxon>Pseudomonadota</taxon>
        <taxon>Alphaproteobacteria</taxon>
        <taxon>Rhodobacterales</taxon>
        <taxon>Roseobacteraceae</taxon>
        <taxon>Ruegeria</taxon>
    </lineage>
</organism>
<sequence>MALRFFCTLYAICLFGSACAETARLGISDLIQVAPFGWIVPKLDLPEPESAIPVISSDEPGTAANILRRLDVRNQAAGLNGVLYDNRDRSHSALPMGLFPQISHLDYAQELQATSLDYGLAGEILFPLPTLGNSSTAVTGGDAPRSLGRLAMTTPMSPARQFRGYATNHLYVYPEHRDHDEVDLFPANWPYMVISQGSSGSDQAFLRAFAMTLAAFQPETRMRLEEEKLIAPTLQMILRRSLKGSYGADAYKSGSAHPTVFEIESLSPERMVSLAASIAPEDIPSMIRMKVISEDFGPDADLAGLTEQHFTTPSAIARIWRGPEYKKQITLSVEDTKDPNGRDLQFFWTALRGDPEKIHFSPTEDGQQATIEIAWHEPIAINPRHPRLTSRVDVGVIAWNGAQFSAPAILSVSFPSHQLREYKLDEAGAMRLHTIDYDAEGRSAPYDPLLHWSAAWQDTFDYDHAGQLNQWRRVSADGSIIDFAADGASSSDKTVDYQMIKSPNGQPVLEMQNAEEIEAQ</sequence>
<dbReference type="EMBL" id="FNNP01000002">
    <property type="protein sequence ID" value="SDW99957.1"/>
    <property type="molecule type" value="Genomic_DNA"/>
</dbReference>
<dbReference type="Proteomes" id="UP000183400">
    <property type="component" value="Unassembled WGS sequence"/>
</dbReference>
<gene>
    <name evidence="2" type="ORF">SAMN05444358_102157</name>
</gene>